<sequence length="436" mass="46883">MSVPVCSVSGMFEYQFDVDPGASEADLRDAVERFERLKSCAAAAQARATVLWKEKRRAAEEAAGVPANRRGRGLATEVALARRDAPVQGGRHLGFATALVDEMPCTLAALESGVLSEWRATLIVRESACLSVEHRRRLDAEMCRDTARLEGWGDKRIAAEAKKIACALDVEAVVDRSAKAAADRCVTIRPAPDTMTWVTALLPVAQGVSVYAALKRAADTTFDDRSRGQVMADTLVERVTGCPVEQPVPVTLNLVMADTTLWGEDDSPAWLDGYGPLPSSIARALTVDAATAAAAKAMLRRLYRHPVSGQLVAMESQARTFPKGLAAFIGIRDQTCRTPYCNAPIRHRDHAVPRHRAGPTSALNGLGECEACNYAKEAPGWSVVTSDRDGLHSAEFTTPTGATYRSTAPPLPGPPVRYVSMIEGRLSIDLVTFDAA</sequence>
<accession>A0ABQ0KQA0</accession>
<proteinExistence type="predicted"/>
<evidence type="ECO:0000313" key="2">
    <source>
        <dbReference type="Proteomes" id="UP000069773"/>
    </source>
</evidence>
<organism evidence="1 2">
    <name type="scientific">Mycolicibacterium novocastrense</name>
    <name type="common">Mycobacterium novocastrense</name>
    <dbReference type="NCBI Taxonomy" id="59813"/>
    <lineage>
        <taxon>Bacteria</taxon>
        <taxon>Bacillati</taxon>
        <taxon>Actinomycetota</taxon>
        <taxon>Actinomycetes</taxon>
        <taxon>Mycobacteriales</taxon>
        <taxon>Mycobacteriaceae</taxon>
        <taxon>Mycolicibacterium</taxon>
    </lineage>
</organism>
<evidence type="ECO:0000313" key="1">
    <source>
        <dbReference type="EMBL" id="GAT11442.1"/>
    </source>
</evidence>
<dbReference type="EMBL" id="BCTA01000069">
    <property type="protein sequence ID" value="GAT11442.1"/>
    <property type="molecule type" value="Genomic_DNA"/>
</dbReference>
<comment type="caution">
    <text evidence="1">The sequence shown here is derived from an EMBL/GenBank/DDBJ whole genome shotgun (WGS) entry which is preliminary data.</text>
</comment>
<reference evidence="1 2" key="1">
    <citation type="journal article" date="2016" name="Genome Announc.">
        <title>Draft Genome Sequences of Five Rapidly Growing Mycobacterium Species, M. thermoresistibile, M. fortuitum subsp. acetamidolyticum, M. canariasense, M. brisbanense, and M. novocastrense.</title>
        <authorList>
            <person name="Katahira K."/>
            <person name="Ogura Y."/>
            <person name="Gotoh Y."/>
            <person name="Hayashi T."/>
        </authorList>
    </citation>
    <scope>NUCLEOTIDE SEQUENCE [LARGE SCALE GENOMIC DNA]</scope>
    <source>
        <strain evidence="1 2">JCM18114</strain>
    </source>
</reference>
<name>A0ABQ0KQA0_MYCNV</name>
<dbReference type="Proteomes" id="UP000069773">
    <property type="component" value="Unassembled WGS sequence"/>
</dbReference>
<keyword evidence="2" id="KW-1185">Reference proteome</keyword>
<gene>
    <name evidence="1" type="ORF">RMCN_4575</name>
</gene>
<protein>
    <submittedName>
        <fullName evidence="1">HNH nuclease</fullName>
    </submittedName>
</protein>